<evidence type="ECO:0000256" key="1">
    <source>
        <dbReference type="SAM" id="SignalP"/>
    </source>
</evidence>
<keyword evidence="1" id="KW-0732">Signal</keyword>
<organism evidence="2 3">
    <name type="scientific">Bacteroides cellulosilyticus DSM 14838</name>
    <dbReference type="NCBI Taxonomy" id="537012"/>
    <lineage>
        <taxon>Bacteria</taxon>
        <taxon>Pseudomonadati</taxon>
        <taxon>Bacteroidota</taxon>
        <taxon>Bacteroidia</taxon>
        <taxon>Bacteroidales</taxon>
        <taxon>Bacteroidaceae</taxon>
        <taxon>Bacteroides</taxon>
    </lineage>
</organism>
<accession>E2NFS0</accession>
<evidence type="ECO:0000313" key="2">
    <source>
        <dbReference type="EMBL" id="EEF89216.1"/>
    </source>
</evidence>
<evidence type="ECO:0000313" key="3">
    <source>
        <dbReference type="Proteomes" id="UP000003711"/>
    </source>
</evidence>
<gene>
    <name evidence="2" type="ORF">BACCELL_03142</name>
</gene>
<reference evidence="2 3" key="1">
    <citation type="submission" date="2008-12" db="EMBL/GenBank/DDBJ databases">
        <authorList>
            <person name="Fulton L."/>
            <person name="Clifton S."/>
            <person name="Fulton B."/>
            <person name="Xu J."/>
            <person name="Minx P."/>
            <person name="Pepin K.H."/>
            <person name="Johnson M."/>
            <person name="Bhonagiri V."/>
            <person name="Nash W.E."/>
            <person name="Mardis E.R."/>
            <person name="Wilson R.K."/>
        </authorList>
    </citation>
    <scope>NUCLEOTIDE SEQUENCE [LARGE SCALE GENOMIC DNA]</scope>
    <source>
        <strain evidence="2 3">DSM 14838</strain>
    </source>
</reference>
<dbReference type="Proteomes" id="UP000003711">
    <property type="component" value="Unassembled WGS sequence"/>
</dbReference>
<reference evidence="2 3" key="2">
    <citation type="submission" date="2009-01" db="EMBL/GenBank/DDBJ databases">
        <title>Draft genome sequence of Bacteroides cellulosilyticus (DSM 14838).</title>
        <authorList>
            <person name="Sudarsanam P."/>
            <person name="Ley R."/>
            <person name="Guruge J."/>
            <person name="Turnbaugh P.J."/>
            <person name="Mahowald M."/>
            <person name="Liep D."/>
            <person name="Gordon J."/>
        </authorList>
    </citation>
    <scope>NUCLEOTIDE SEQUENCE [LARGE SCALE GENOMIC DNA]</scope>
    <source>
        <strain evidence="2 3">DSM 14838</strain>
    </source>
</reference>
<protein>
    <submittedName>
        <fullName evidence="2">Uncharacterized protein</fullName>
    </submittedName>
</protein>
<comment type="caution">
    <text evidence="2">The sequence shown here is derived from an EMBL/GenBank/DDBJ whole genome shotgun (WGS) entry which is preliminary data.</text>
</comment>
<feature type="non-terminal residue" evidence="2">
    <location>
        <position position="45"/>
    </location>
</feature>
<dbReference type="EMBL" id="ACCH01000224">
    <property type="protein sequence ID" value="EEF89216.1"/>
    <property type="molecule type" value="Genomic_DNA"/>
</dbReference>
<proteinExistence type="predicted"/>
<name>E2NFS0_9BACE</name>
<feature type="signal peptide" evidence="1">
    <location>
        <begin position="1"/>
        <end position="18"/>
    </location>
</feature>
<feature type="chain" id="PRO_5003161742" evidence="1">
    <location>
        <begin position="19"/>
        <end position="45"/>
    </location>
</feature>
<dbReference type="HOGENOM" id="CLU_3208977_0_0_10"/>
<dbReference type="AlphaFoldDB" id="E2NFS0"/>
<sequence length="45" mass="4956">MKKKVIILIALCCLFIQAAQSDTLSITDLRTEQLTNPLGLDTPQP</sequence>